<feature type="coiled-coil region" evidence="9">
    <location>
        <begin position="471"/>
        <end position="498"/>
    </location>
</feature>
<evidence type="ECO:0000259" key="12">
    <source>
        <dbReference type="PROSITE" id="PS50113"/>
    </source>
</evidence>
<feature type="transmembrane region" description="Helical" evidence="10">
    <location>
        <begin position="6"/>
        <end position="23"/>
    </location>
</feature>
<protein>
    <recommendedName>
        <fullName evidence="2">histidine kinase</fullName>
        <ecNumber evidence="2">2.7.13.3</ecNumber>
    </recommendedName>
</protein>
<keyword evidence="3" id="KW-0597">Phosphoprotein</keyword>
<organism evidence="13 14">
    <name type="scientific">Flaviaesturariibacter amylovorans</name>
    <dbReference type="NCBI Taxonomy" id="1084520"/>
    <lineage>
        <taxon>Bacteria</taxon>
        <taxon>Pseudomonadati</taxon>
        <taxon>Bacteroidota</taxon>
        <taxon>Chitinophagia</taxon>
        <taxon>Chitinophagales</taxon>
        <taxon>Chitinophagaceae</taxon>
        <taxon>Flaviaestuariibacter</taxon>
    </lineage>
</organism>
<keyword evidence="4" id="KW-0808">Transferase</keyword>
<dbReference type="Gene3D" id="3.30.565.10">
    <property type="entry name" value="Histidine kinase-like ATPase, C-terminal domain"/>
    <property type="match status" value="1"/>
</dbReference>
<keyword evidence="8" id="KW-0902">Two-component regulatory system</keyword>
<evidence type="ECO:0000256" key="4">
    <source>
        <dbReference type="ARBA" id="ARBA00022679"/>
    </source>
</evidence>
<keyword evidence="14" id="KW-1185">Reference proteome</keyword>
<evidence type="ECO:0000256" key="8">
    <source>
        <dbReference type="ARBA" id="ARBA00023012"/>
    </source>
</evidence>
<dbReference type="PROSITE" id="PS50109">
    <property type="entry name" value="HIS_KIN"/>
    <property type="match status" value="1"/>
</dbReference>
<evidence type="ECO:0000256" key="1">
    <source>
        <dbReference type="ARBA" id="ARBA00000085"/>
    </source>
</evidence>
<dbReference type="InterPro" id="IPR031621">
    <property type="entry name" value="HisKA_7TM"/>
</dbReference>
<dbReference type="CDD" id="cd16917">
    <property type="entry name" value="HATPase_UhpB-NarQ-NarX-like"/>
    <property type="match status" value="1"/>
</dbReference>
<dbReference type="InterPro" id="IPR011712">
    <property type="entry name" value="Sig_transdc_His_kin_sub3_dim/P"/>
</dbReference>
<evidence type="ECO:0000256" key="5">
    <source>
        <dbReference type="ARBA" id="ARBA00022741"/>
    </source>
</evidence>
<comment type="catalytic activity">
    <reaction evidence="1">
        <text>ATP + protein L-histidine = ADP + protein N-phospho-L-histidine.</text>
        <dbReference type="EC" id="2.7.13.3"/>
    </reaction>
</comment>
<proteinExistence type="predicted"/>
<evidence type="ECO:0000256" key="3">
    <source>
        <dbReference type="ARBA" id="ARBA00022553"/>
    </source>
</evidence>
<dbReference type="InterPro" id="IPR000700">
    <property type="entry name" value="PAS-assoc_C"/>
</dbReference>
<feature type="transmembrane region" description="Helical" evidence="10">
    <location>
        <begin position="94"/>
        <end position="111"/>
    </location>
</feature>
<dbReference type="Pfam" id="PF16927">
    <property type="entry name" value="HisKA_7TM"/>
    <property type="match status" value="1"/>
</dbReference>
<gene>
    <name evidence="13" type="ORF">GCM10023184_13410</name>
</gene>
<dbReference type="EC" id="2.7.13.3" evidence="2"/>
<dbReference type="Gene3D" id="1.20.5.1930">
    <property type="match status" value="1"/>
</dbReference>
<dbReference type="SMART" id="SM00387">
    <property type="entry name" value="HATPase_c"/>
    <property type="match status" value="1"/>
</dbReference>
<dbReference type="InterPro" id="IPR001610">
    <property type="entry name" value="PAC"/>
</dbReference>
<feature type="domain" description="Histidine kinase" evidence="11">
    <location>
        <begin position="614"/>
        <end position="701"/>
    </location>
</feature>
<dbReference type="PROSITE" id="PS50113">
    <property type="entry name" value="PAC"/>
    <property type="match status" value="2"/>
</dbReference>
<keyword evidence="10" id="KW-1133">Transmembrane helix</keyword>
<keyword evidence="6" id="KW-0418">Kinase</keyword>
<evidence type="ECO:0000313" key="13">
    <source>
        <dbReference type="EMBL" id="GAA4325442.1"/>
    </source>
</evidence>
<dbReference type="InterPro" id="IPR005467">
    <property type="entry name" value="His_kinase_dom"/>
</dbReference>
<dbReference type="Pfam" id="PF08447">
    <property type="entry name" value="PAS_3"/>
    <property type="match status" value="1"/>
</dbReference>
<feature type="transmembrane region" description="Helical" evidence="10">
    <location>
        <begin position="62"/>
        <end position="82"/>
    </location>
</feature>
<dbReference type="InterPro" id="IPR013656">
    <property type="entry name" value="PAS_4"/>
</dbReference>
<evidence type="ECO:0000256" key="10">
    <source>
        <dbReference type="SAM" id="Phobius"/>
    </source>
</evidence>
<dbReference type="Gene3D" id="3.30.450.20">
    <property type="entry name" value="PAS domain"/>
    <property type="match status" value="2"/>
</dbReference>
<feature type="domain" description="PAC" evidence="12">
    <location>
        <begin position="304"/>
        <end position="356"/>
    </location>
</feature>
<feature type="domain" description="PAC" evidence="12">
    <location>
        <begin position="435"/>
        <end position="487"/>
    </location>
</feature>
<name>A0ABP8GJY2_9BACT</name>
<dbReference type="SMART" id="SM00086">
    <property type="entry name" value="PAC"/>
    <property type="match status" value="2"/>
</dbReference>
<dbReference type="InterPro" id="IPR050482">
    <property type="entry name" value="Sensor_HK_TwoCompSys"/>
</dbReference>
<dbReference type="Pfam" id="PF07730">
    <property type="entry name" value="HisKA_3"/>
    <property type="match status" value="1"/>
</dbReference>
<feature type="transmembrane region" description="Helical" evidence="10">
    <location>
        <begin position="171"/>
        <end position="195"/>
    </location>
</feature>
<evidence type="ECO:0000256" key="6">
    <source>
        <dbReference type="ARBA" id="ARBA00022777"/>
    </source>
</evidence>
<dbReference type="SUPFAM" id="SSF55874">
    <property type="entry name" value="ATPase domain of HSP90 chaperone/DNA topoisomerase II/histidine kinase"/>
    <property type="match status" value="1"/>
</dbReference>
<evidence type="ECO:0000256" key="2">
    <source>
        <dbReference type="ARBA" id="ARBA00012438"/>
    </source>
</evidence>
<evidence type="ECO:0000256" key="9">
    <source>
        <dbReference type="SAM" id="Coils"/>
    </source>
</evidence>
<dbReference type="CDD" id="cd00130">
    <property type="entry name" value="PAS"/>
    <property type="match status" value="1"/>
</dbReference>
<accession>A0ABP8GJY2</accession>
<evidence type="ECO:0000259" key="11">
    <source>
        <dbReference type="PROSITE" id="PS50109"/>
    </source>
</evidence>
<keyword evidence="7" id="KW-0067">ATP-binding</keyword>
<keyword evidence="10" id="KW-0812">Transmembrane</keyword>
<dbReference type="Pfam" id="PF02518">
    <property type="entry name" value="HATPase_c"/>
    <property type="match status" value="1"/>
</dbReference>
<dbReference type="EMBL" id="BAABGY010000006">
    <property type="protein sequence ID" value="GAA4325442.1"/>
    <property type="molecule type" value="Genomic_DNA"/>
</dbReference>
<dbReference type="InterPro" id="IPR035965">
    <property type="entry name" value="PAS-like_dom_sf"/>
</dbReference>
<dbReference type="Pfam" id="PF08448">
    <property type="entry name" value="PAS_4"/>
    <property type="match status" value="1"/>
</dbReference>
<keyword evidence="10" id="KW-0472">Membrane</keyword>
<dbReference type="SUPFAM" id="SSF55785">
    <property type="entry name" value="PYP-like sensor domain (PAS domain)"/>
    <property type="match status" value="2"/>
</dbReference>
<evidence type="ECO:0000256" key="7">
    <source>
        <dbReference type="ARBA" id="ARBA00022840"/>
    </source>
</evidence>
<reference evidence="14" key="1">
    <citation type="journal article" date="2019" name="Int. J. Syst. Evol. Microbiol.">
        <title>The Global Catalogue of Microorganisms (GCM) 10K type strain sequencing project: providing services to taxonomists for standard genome sequencing and annotation.</title>
        <authorList>
            <consortium name="The Broad Institute Genomics Platform"/>
            <consortium name="The Broad Institute Genome Sequencing Center for Infectious Disease"/>
            <person name="Wu L."/>
            <person name="Ma J."/>
        </authorList>
    </citation>
    <scope>NUCLEOTIDE SEQUENCE [LARGE SCALE GENOMIC DNA]</scope>
    <source>
        <strain evidence="14">JCM 17919</strain>
    </source>
</reference>
<evidence type="ECO:0000313" key="14">
    <source>
        <dbReference type="Proteomes" id="UP001501725"/>
    </source>
</evidence>
<dbReference type="PANTHER" id="PTHR24421:SF10">
    <property type="entry name" value="NITRATE_NITRITE SENSOR PROTEIN NARQ"/>
    <property type="match status" value="1"/>
</dbReference>
<comment type="caution">
    <text evidence="13">The sequence shown here is derived from an EMBL/GenBank/DDBJ whole genome shotgun (WGS) entry which is preliminary data.</text>
</comment>
<dbReference type="InterPro" id="IPR000014">
    <property type="entry name" value="PAS"/>
</dbReference>
<feature type="transmembrane region" description="Helical" evidence="10">
    <location>
        <begin position="137"/>
        <end position="159"/>
    </location>
</feature>
<dbReference type="NCBIfam" id="TIGR00229">
    <property type="entry name" value="sensory_box"/>
    <property type="match status" value="1"/>
</dbReference>
<sequence length="706" mass="79226">MYTLLSYGPALFNIAIAVYLFFFRPPNRTLRLFGYFVLALAVWQVQDALFLSAATLEEANRLDNLLCIGWIATAPLGFHFACRYAGLRIADHRFFVPAVYLPFAIGYRVYISGHQTLYRYSATWGWVTAPETGLVDALLRTAVSIVTLAAVVVIVRYAYQVRHDRERKLQAFFVALGILLPALGGLLFQVLLPIVLRQEEIPVTARMLTLFSLAVLVSLRRYRLFDIAESVNVEELLQHLTSIVLVAAPDGRLLYGNPYAQERLPWIARRMGCPLPEELLPDADAAQRFRATVLAPAAAGESVRHVPVRLQPPAGGPAIDVLLTADPILYHGRPQGILLVASDVTEQVQLLEELQKSKERYDLVSRVTNDMVWDWDLRTGSIYRNREGWRRLFHDVPESAASDLNAWKQRLHPDDHWTLYYMEEQRAKGFPDDFIELEFRVLRDDGSVVHLLDRGYVLRDAAGTAVRIIGAAQDITARKETERLLQEAEQRRHQELTDAMVEGQENERRLIGAELHDNVNQILTSAALYLNLARSADGPAAGFLDRSAAIIRKAMQEVRKLSHTLIPPSLSGETLEEALRHLLDAAEQAGAFRVQLSFRDLNEAELPQKLKLTVYRIVQEQLNNIVHHARARQVRVFLGRTEEGVLLRVQDDGVGFDPARHSTGVGLKNIGTRALLHHGSVRIDASPGGGCRLEVRFPLSVLEAAG</sequence>
<dbReference type="PANTHER" id="PTHR24421">
    <property type="entry name" value="NITRATE/NITRITE SENSOR PROTEIN NARX-RELATED"/>
    <property type="match status" value="1"/>
</dbReference>
<dbReference type="InterPro" id="IPR013655">
    <property type="entry name" value="PAS_fold_3"/>
</dbReference>
<dbReference type="InterPro" id="IPR003594">
    <property type="entry name" value="HATPase_dom"/>
</dbReference>
<dbReference type="Gene3D" id="2.10.70.100">
    <property type="match status" value="1"/>
</dbReference>
<keyword evidence="9" id="KW-0175">Coiled coil</keyword>
<dbReference type="InterPro" id="IPR036890">
    <property type="entry name" value="HATPase_C_sf"/>
</dbReference>
<keyword evidence="5" id="KW-0547">Nucleotide-binding</keyword>
<feature type="transmembrane region" description="Helical" evidence="10">
    <location>
        <begin position="35"/>
        <end position="56"/>
    </location>
</feature>
<dbReference type="Proteomes" id="UP001501725">
    <property type="component" value="Unassembled WGS sequence"/>
</dbReference>